<evidence type="ECO:0000256" key="2">
    <source>
        <dbReference type="ARBA" id="ARBA00022448"/>
    </source>
</evidence>
<feature type="binding site" evidence="5">
    <location>
        <position position="397"/>
    </location>
    <ligand>
        <name>Zn(2+)</name>
        <dbReference type="ChEBI" id="CHEBI:29105"/>
        <note>catalytic</note>
    </ligand>
</feature>
<dbReference type="InterPro" id="IPR016024">
    <property type="entry name" value="ARM-type_fold"/>
</dbReference>
<dbReference type="Pfam" id="PF00514">
    <property type="entry name" value="Arm"/>
    <property type="match status" value="2"/>
</dbReference>
<dbReference type="PROSITE" id="PS50948">
    <property type="entry name" value="PAN"/>
    <property type="match status" value="1"/>
</dbReference>
<dbReference type="InterPro" id="IPR000225">
    <property type="entry name" value="Armadillo"/>
</dbReference>
<feature type="chain" id="PRO_5015327386" evidence="7">
    <location>
        <begin position="26"/>
        <end position="1309"/>
    </location>
</feature>
<feature type="binding site" evidence="5">
    <location>
        <position position="407"/>
    </location>
    <ligand>
        <name>Zn(2+)</name>
        <dbReference type="ChEBI" id="CHEBI:29105"/>
        <note>catalytic</note>
    </ligand>
</feature>
<feature type="domain" description="Peptidase M12B" evidence="8">
    <location>
        <begin position="257"/>
        <end position="441"/>
    </location>
</feature>
<evidence type="ECO:0000256" key="1">
    <source>
        <dbReference type="ARBA" id="ARBA00010394"/>
    </source>
</evidence>
<comment type="similarity">
    <text evidence="1">Belongs to the importin alpha family.</text>
</comment>
<evidence type="ECO:0000313" key="10">
    <source>
        <dbReference type="EMBL" id="GBG25682.1"/>
    </source>
</evidence>
<evidence type="ECO:0000256" key="6">
    <source>
        <dbReference type="SAM" id="MobiDB-lite"/>
    </source>
</evidence>
<accession>A0A2R5G3T7</accession>
<keyword evidence="11" id="KW-1185">Reference proteome</keyword>
<name>A0A2R5G3T7_9STRA</name>
<dbReference type="PROSITE" id="PS50176">
    <property type="entry name" value="ARM_REPEAT"/>
    <property type="match status" value="1"/>
</dbReference>
<feature type="region of interest" description="Disordered" evidence="6">
    <location>
        <begin position="823"/>
        <end position="845"/>
    </location>
</feature>
<protein>
    <submittedName>
        <fullName evidence="10">Importin subunit alpha</fullName>
    </submittedName>
</protein>
<reference evidence="10 11" key="1">
    <citation type="submission" date="2017-12" db="EMBL/GenBank/DDBJ databases">
        <title>Sequencing, de novo assembly and annotation of complete genome of a new Thraustochytrid species, strain FCC1311.</title>
        <authorList>
            <person name="Sedici K."/>
            <person name="Godart F."/>
            <person name="Aiese Cigliano R."/>
            <person name="Sanseverino W."/>
            <person name="Barakat M."/>
            <person name="Ortet P."/>
            <person name="Marechal E."/>
            <person name="Cagnac O."/>
            <person name="Amato A."/>
        </authorList>
    </citation>
    <scope>NUCLEOTIDE SEQUENCE [LARGE SCALE GENOMIC DNA]</scope>
</reference>
<dbReference type="GO" id="GO:0004222">
    <property type="term" value="F:metalloendopeptidase activity"/>
    <property type="evidence" value="ECO:0007669"/>
    <property type="project" value="InterPro"/>
</dbReference>
<feature type="binding site" evidence="5">
    <location>
        <position position="401"/>
    </location>
    <ligand>
        <name>Zn(2+)</name>
        <dbReference type="ChEBI" id="CHEBI:29105"/>
        <note>catalytic</note>
    </ligand>
</feature>
<evidence type="ECO:0000256" key="7">
    <source>
        <dbReference type="SAM" id="SignalP"/>
    </source>
</evidence>
<dbReference type="SMART" id="SM00185">
    <property type="entry name" value="ARM"/>
    <property type="match status" value="3"/>
</dbReference>
<comment type="caution">
    <text evidence="10">The sequence shown here is derived from an EMBL/GenBank/DDBJ whole genome shotgun (WGS) entry which is preliminary data.</text>
</comment>
<sequence length="1309" mass="141697">MSAAAALVVVVVVAATLVAEHPARAQSVREGGHVLAWDLLAAHEAPQTHELHARRLGDIAEVGDYVSIHVDDLFGHLAETRNGTSRLAFPMPTSTGASMNTTVLCELQESYLAMSPQLAAEFPTVHSWRGLCDDGSVIELSGEEGAEDSVAIFLQRNETADTIYVDSAVPASSTYLMYSTRKARLVDTKLENSVPTCGVNDSHTLADPDYLAIMNETDDSQIPSIITPILSSKTGSSGASTATRATNVATSAATVGRKLRLALIANKEYSNYSGGTIASTFAAMLKIISRVNNVYMREMGIYFELIDQTKKLICAGKQLDSTCTAYMPNTSAALYKNAGFLSRRNIDKSDYDIGHSFTTGSGGIAGLGVVCGSDKAWGTTGLAYPTGDIFAIDYVAHEMGHQMGMNHVFRDCNGGNGQRVRSAAVEPGSGSTIMSYAGLCSNTNARTSALPIFNPKSIEVARKLINKKSCGSEISTSRSSPIVSVPATCDVPVGQSFVLEGASETTDGSSFFQWTRVDNGAESYVDESVGRFAPWEPIVSKIRYFPNLYFTLNSVSSLLEILPSSTQTMTFRFHERALYDEDGTVDDFAKAVIGDYGFADTEVSFVNANPLSITSSGTFSQGLQYTFKWDNGGTKSLSADVGIYMALDELPQKKINRFDYSDDIVDPDWVLVATVANTGSATATVPTTIHSANSKKNGLLMIRSTGTEGCAFFDIKRIKIAKIAASAGDPDETDETEENTEEGDEGLEECYERRVREKVKKANKLQYKSRVKTVQACIDLCIEKEECNIFNYHAGRNACWLLSHSIRTITNVNKRPYALSDDLLRPPTGTRRPSALAAGQAGEDDEDDTALWEAVAMLQTEDADEHLEGARGLRELLSRPDTPPISLVVQSGVVPRLVELIERTEAPEELVYEILWALSNVASSTSTMTEAVVDALAVPAVVRILLNDPSERVFEQAIWCISNICGDSLIHRDLVYSSFPMQAFLTTLSSASTRSGLRVSVWFLANFLRFKPYPFSTHDFSPVLEALGDLVESRDTDVFTDTCWALNYVMAGPEPEAGVWAEAVLVSSDAVPRLLLRLDHLDHAHELEAALGVLCKAARSPAMSPPLQDAILSALPPVLRHAREAFRRCACLTVLNIAKHDPALVRSSDVLGACFELLEDDSNGIDQVAVDLLEVVVQEADRIDLVDLAERGALEGLATYLQKIATMCVIQEDRDSGSTGTAPATNSDQEQADYEAQALLPLELIQVFLSHDDRKISVLGARGFREACVILGIPLAIQTLARIGEGQPVSEKSAAVVLAESLARFFESP</sequence>
<dbReference type="Gene3D" id="1.25.10.10">
    <property type="entry name" value="Leucine-rich Repeat Variant"/>
    <property type="match status" value="1"/>
</dbReference>
<dbReference type="SUPFAM" id="SSF48371">
    <property type="entry name" value="ARM repeat"/>
    <property type="match status" value="1"/>
</dbReference>
<feature type="repeat" description="ARM" evidence="4">
    <location>
        <begin position="892"/>
        <end position="922"/>
    </location>
</feature>
<keyword evidence="2" id="KW-0813">Transport</keyword>
<dbReference type="Gene3D" id="3.40.390.10">
    <property type="entry name" value="Collagenase (Catalytic Domain)"/>
    <property type="match status" value="1"/>
</dbReference>
<evidence type="ECO:0000256" key="5">
    <source>
        <dbReference type="PROSITE-ProRule" id="PRU00276"/>
    </source>
</evidence>
<dbReference type="PANTHER" id="PTHR23316">
    <property type="entry name" value="IMPORTIN ALPHA"/>
    <property type="match status" value="1"/>
</dbReference>
<keyword evidence="7" id="KW-0732">Signal</keyword>
<feature type="active site" evidence="5">
    <location>
        <position position="398"/>
    </location>
</feature>
<feature type="domain" description="Apple" evidence="9">
    <location>
        <begin position="750"/>
        <end position="828"/>
    </location>
</feature>
<evidence type="ECO:0000313" key="11">
    <source>
        <dbReference type="Proteomes" id="UP000241890"/>
    </source>
</evidence>
<dbReference type="InParanoid" id="A0A2R5G3T7"/>
<dbReference type="Pfam" id="PF13583">
    <property type="entry name" value="Reprolysin_4"/>
    <property type="match status" value="1"/>
</dbReference>
<dbReference type="GO" id="GO:0006508">
    <property type="term" value="P:proteolysis"/>
    <property type="evidence" value="ECO:0007669"/>
    <property type="project" value="InterPro"/>
</dbReference>
<dbReference type="InterPro" id="IPR001590">
    <property type="entry name" value="Peptidase_M12B"/>
</dbReference>
<dbReference type="EMBL" id="BEYU01000014">
    <property type="protein sequence ID" value="GBG25682.1"/>
    <property type="molecule type" value="Genomic_DNA"/>
</dbReference>
<evidence type="ECO:0000256" key="4">
    <source>
        <dbReference type="PROSITE-ProRule" id="PRU00259"/>
    </source>
</evidence>
<evidence type="ECO:0000256" key="3">
    <source>
        <dbReference type="ARBA" id="ARBA00022927"/>
    </source>
</evidence>
<dbReference type="OrthoDB" id="10676410at2759"/>
<gene>
    <name evidence="10" type="ORF">FCC1311_019012</name>
</gene>
<feature type="region of interest" description="Disordered" evidence="6">
    <location>
        <begin position="726"/>
        <end position="749"/>
    </location>
</feature>
<feature type="signal peptide" evidence="7">
    <location>
        <begin position="1"/>
        <end position="25"/>
    </location>
</feature>
<comment type="caution">
    <text evidence="5">Lacks conserved residue(s) required for the propagation of feature annotation.</text>
</comment>
<keyword evidence="5" id="KW-0479">Metal-binding</keyword>
<organism evidence="10 11">
    <name type="scientific">Hondaea fermentalgiana</name>
    <dbReference type="NCBI Taxonomy" id="2315210"/>
    <lineage>
        <taxon>Eukaryota</taxon>
        <taxon>Sar</taxon>
        <taxon>Stramenopiles</taxon>
        <taxon>Bigyra</taxon>
        <taxon>Labyrinthulomycetes</taxon>
        <taxon>Thraustochytrida</taxon>
        <taxon>Thraustochytriidae</taxon>
        <taxon>Hondaea</taxon>
    </lineage>
</organism>
<dbReference type="Gene3D" id="3.50.4.10">
    <property type="entry name" value="Hepatocyte Growth Factor"/>
    <property type="match status" value="1"/>
</dbReference>
<dbReference type="InterPro" id="IPR003609">
    <property type="entry name" value="Pan_app"/>
</dbReference>
<dbReference type="InterPro" id="IPR011989">
    <property type="entry name" value="ARM-like"/>
</dbReference>
<dbReference type="PROSITE" id="PS50215">
    <property type="entry name" value="ADAM_MEPRO"/>
    <property type="match status" value="1"/>
</dbReference>
<dbReference type="SUPFAM" id="SSF55486">
    <property type="entry name" value="Metalloproteases ('zincins'), catalytic domain"/>
    <property type="match status" value="1"/>
</dbReference>
<evidence type="ECO:0000259" key="8">
    <source>
        <dbReference type="PROSITE" id="PS50215"/>
    </source>
</evidence>
<dbReference type="InterPro" id="IPR024079">
    <property type="entry name" value="MetalloPept_cat_dom_sf"/>
</dbReference>
<proteinExistence type="inferred from homology"/>
<feature type="compositionally biased region" description="Acidic residues" evidence="6">
    <location>
        <begin position="729"/>
        <end position="749"/>
    </location>
</feature>
<keyword evidence="5" id="KW-0862">Zinc</keyword>
<dbReference type="Pfam" id="PF00024">
    <property type="entry name" value="PAN_1"/>
    <property type="match status" value="1"/>
</dbReference>
<dbReference type="GO" id="GO:0015031">
    <property type="term" value="P:protein transport"/>
    <property type="evidence" value="ECO:0007669"/>
    <property type="project" value="UniProtKB-KW"/>
</dbReference>
<dbReference type="Proteomes" id="UP000241890">
    <property type="component" value="Unassembled WGS sequence"/>
</dbReference>
<dbReference type="GO" id="GO:0046872">
    <property type="term" value="F:metal ion binding"/>
    <property type="evidence" value="ECO:0007669"/>
    <property type="project" value="UniProtKB-KW"/>
</dbReference>
<evidence type="ECO:0000259" key="9">
    <source>
        <dbReference type="PROSITE" id="PS50948"/>
    </source>
</evidence>
<keyword evidence="3" id="KW-0653">Protein transport</keyword>